<dbReference type="EMBL" id="FXAM01000001">
    <property type="protein sequence ID" value="SMF95336.1"/>
    <property type="molecule type" value="Genomic_DNA"/>
</dbReference>
<name>A0A1Y6CYG1_9GAMM</name>
<gene>
    <name evidence="1" type="ORF">SAMN02949497_2697</name>
</gene>
<evidence type="ECO:0000313" key="1">
    <source>
        <dbReference type="EMBL" id="SMF95336.1"/>
    </source>
</evidence>
<protein>
    <submittedName>
        <fullName evidence="1">Uncharacterized protein</fullName>
    </submittedName>
</protein>
<organism evidence="1 2">
    <name type="scientific">Methylomagnum ishizawai</name>
    <dbReference type="NCBI Taxonomy" id="1760988"/>
    <lineage>
        <taxon>Bacteria</taxon>
        <taxon>Pseudomonadati</taxon>
        <taxon>Pseudomonadota</taxon>
        <taxon>Gammaproteobacteria</taxon>
        <taxon>Methylococcales</taxon>
        <taxon>Methylococcaceae</taxon>
        <taxon>Methylomagnum</taxon>
    </lineage>
</organism>
<dbReference type="STRING" id="1760988.SAMN02949497_2697"/>
<dbReference type="RefSeq" id="WP_125468936.1">
    <property type="nucleotide sequence ID" value="NZ_FXAM01000001.1"/>
</dbReference>
<evidence type="ECO:0000313" key="2">
    <source>
        <dbReference type="Proteomes" id="UP000192923"/>
    </source>
</evidence>
<dbReference type="AlphaFoldDB" id="A0A1Y6CYG1"/>
<dbReference type="OrthoDB" id="5564770at2"/>
<accession>A0A1Y6CYG1</accession>
<proteinExistence type="predicted"/>
<sequence>MPLATEGQFNPSFHFLGLIQKALSDGIPRRCSMPACPEVYIVPTDKAYYTTAPNVQALRELCLAAPFDLMVEPVPDWRPDGGKEAVQAGRLWMRKPKAETAAPSLPARPLQELLWYASLSASHGQLLHGCRADDLVRLKRCPDFSILPHSEHDMTLAVFMMEESGDLLTVAEATGIPLAKVFDFHNACAALGLIERGNAFDPGEYLAGAIQRALVDRQMRRCELPGRAPLFLAPAEGKYYTQGDAATVAAYATASLAEMDIGIADGLGTQAGEEEELVQIGRMWVRRKKEVQVAAPPAYPLTQLLFRATLDTSRGRLVAGSSLGDTVRLTRWPEAHCLELDRRFFALAAFMSANTASVAKISEYTGISLGRVAEFHNACAALGLIETGGTESIKAKPVAEGQREIYRKISKALETMKAGAQHEPTS</sequence>
<dbReference type="Proteomes" id="UP000192923">
    <property type="component" value="Unassembled WGS sequence"/>
</dbReference>
<keyword evidence="2" id="KW-1185">Reference proteome</keyword>
<reference evidence="1 2" key="1">
    <citation type="submission" date="2016-12" db="EMBL/GenBank/DDBJ databases">
        <authorList>
            <person name="Song W.-J."/>
            <person name="Kurnit D.M."/>
        </authorList>
    </citation>
    <scope>NUCLEOTIDE SEQUENCE [LARGE SCALE GENOMIC DNA]</scope>
    <source>
        <strain evidence="1 2">175</strain>
    </source>
</reference>